<feature type="compositionally biased region" description="Gly residues" evidence="7">
    <location>
        <begin position="376"/>
        <end position="386"/>
    </location>
</feature>
<organism evidence="10">
    <name type="scientific">marine metagenome</name>
    <dbReference type="NCBI Taxonomy" id="408172"/>
    <lineage>
        <taxon>unclassified sequences</taxon>
        <taxon>metagenomes</taxon>
        <taxon>ecological metagenomes</taxon>
    </lineage>
</organism>
<feature type="transmembrane region" description="Helical" evidence="8">
    <location>
        <begin position="322"/>
        <end position="348"/>
    </location>
</feature>
<dbReference type="InterPro" id="IPR035906">
    <property type="entry name" value="MetI-like_sf"/>
</dbReference>
<gene>
    <name evidence="10" type="ORF">METZ01_LOCUS137256</name>
</gene>
<feature type="transmembrane region" description="Helical" evidence="8">
    <location>
        <begin position="29"/>
        <end position="50"/>
    </location>
</feature>
<feature type="transmembrane region" description="Helical" evidence="8">
    <location>
        <begin position="150"/>
        <end position="175"/>
    </location>
</feature>
<dbReference type="PANTHER" id="PTHR43163:SF6">
    <property type="entry name" value="DIPEPTIDE TRANSPORT SYSTEM PERMEASE PROTEIN DPPB-RELATED"/>
    <property type="match status" value="1"/>
</dbReference>
<evidence type="ECO:0000256" key="8">
    <source>
        <dbReference type="SAM" id="Phobius"/>
    </source>
</evidence>
<evidence type="ECO:0000256" key="5">
    <source>
        <dbReference type="ARBA" id="ARBA00022989"/>
    </source>
</evidence>
<evidence type="ECO:0000256" key="1">
    <source>
        <dbReference type="ARBA" id="ARBA00004651"/>
    </source>
</evidence>
<dbReference type="PANTHER" id="PTHR43163">
    <property type="entry name" value="DIPEPTIDE TRANSPORT SYSTEM PERMEASE PROTEIN DPPB-RELATED"/>
    <property type="match status" value="1"/>
</dbReference>
<keyword evidence="5 8" id="KW-1133">Transmembrane helix</keyword>
<dbReference type="InterPro" id="IPR000515">
    <property type="entry name" value="MetI-like"/>
</dbReference>
<dbReference type="Pfam" id="PF00528">
    <property type="entry name" value="BPD_transp_1"/>
    <property type="match status" value="1"/>
</dbReference>
<sequence length="386" mass="41525">MAEHPLESQPNAAASRSGVRWLGAFGKGLAWMLIVVWVAVTITFTLSRIVPADPARMVAGLEADPEAVAQVRENLGLNDSLPVQYVNYLGDLARLDFGDSFQTQRPLLPDILEALPASLELIVVSFTMVTVIGIVMGIAWAYWPKGVHTLFLRLVAVSGSAIPVFWVGLIFQIVFGKQLGWLPVAGNFNHAAHGVSDVTGAGTVDTIIALDPGAFANAVKVLILPVSTIVAHQLALTMALMRSSLEEQLKKPYVRAARARGVSEPRIVLVDAVRNALNPVVTMLGLQLGWSFGGIIIVEVIFSWPGVGLYSFNAFQAFDYNVIMAITILSTASFVLINAAVGVLYGVLDPRIKENASRLFSNPRSINRRSTPRVGPGLGHPGWRSG</sequence>
<comment type="subcellular location">
    <subcellularLocation>
        <location evidence="1">Cell membrane</location>
        <topology evidence="1">Multi-pass membrane protein</topology>
    </subcellularLocation>
</comment>
<evidence type="ECO:0000256" key="7">
    <source>
        <dbReference type="SAM" id="MobiDB-lite"/>
    </source>
</evidence>
<evidence type="ECO:0000256" key="4">
    <source>
        <dbReference type="ARBA" id="ARBA00022692"/>
    </source>
</evidence>
<feature type="transmembrane region" description="Helical" evidence="8">
    <location>
        <begin position="121"/>
        <end position="143"/>
    </location>
</feature>
<dbReference type="AlphaFoldDB" id="A0A381Z6B3"/>
<accession>A0A381Z6B3</accession>
<feature type="domain" description="ABC transmembrane type-1" evidence="9">
    <location>
        <begin position="115"/>
        <end position="341"/>
    </location>
</feature>
<evidence type="ECO:0000256" key="3">
    <source>
        <dbReference type="ARBA" id="ARBA00022475"/>
    </source>
</evidence>
<dbReference type="SUPFAM" id="SSF161098">
    <property type="entry name" value="MetI-like"/>
    <property type="match status" value="1"/>
</dbReference>
<keyword evidence="2" id="KW-0813">Transport</keyword>
<name>A0A381Z6B3_9ZZZZ</name>
<keyword evidence="6 8" id="KW-0472">Membrane</keyword>
<dbReference type="InterPro" id="IPR045621">
    <property type="entry name" value="BPD_transp_1_N"/>
</dbReference>
<keyword evidence="3" id="KW-1003">Cell membrane</keyword>
<dbReference type="GO" id="GO:0055085">
    <property type="term" value="P:transmembrane transport"/>
    <property type="evidence" value="ECO:0007669"/>
    <property type="project" value="InterPro"/>
</dbReference>
<dbReference type="Pfam" id="PF19300">
    <property type="entry name" value="BPD_transp_1_N"/>
    <property type="match status" value="1"/>
</dbReference>
<protein>
    <recommendedName>
        <fullName evidence="9">ABC transmembrane type-1 domain-containing protein</fullName>
    </recommendedName>
</protein>
<dbReference type="PROSITE" id="PS50928">
    <property type="entry name" value="ABC_TM1"/>
    <property type="match status" value="1"/>
</dbReference>
<keyword evidence="4 8" id="KW-0812">Transmembrane</keyword>
<dbReference type="CDD" id="cd06261">
    <property type="entry name" value="TM_PBP2"/>
    <property type="match status" value="1"/>
</dbReference>
<evidence type="ECO:0000256" key="6">
    <source>
        <dbReference type="ARBA" id="ARBA00023136"/>
    </source>
</evidence>
<reference evidence="10" key="1">
    <citation type="submission" date="2018-05" db="EMBL/GenBank/DDBJ databases">
        <authorList>
            <person name="Lanie J.A."/>
            <person name="Ng W.-L."/>
            <person name="Kazmierczak K.M."/>
            <person name="Andrzejewski T.M."/>
            <person name="Davidsen T.M."/>
            <person name="Wayne K.J."/>
            <person name="Tettelin H."/>
            <person name="Glass J.I."/>
            <person name="Rusch D."/>
            <person name="Podicherti R."/>
            <person name="Tsui H.-C.T."/>
            <person name="Winkler M.E."/>
        </authorList>
    </citation>
    <scope>NUCLEOTIDE SEQUENCE</scope>
</reference>
<evidence type="ECO:0000259" key="9">
    <source>
        <dbReference type="PROSITE" id="PS50928"/>
    </source>
</evidence>
<proteinExistence type="predicted"/>
<dbReference type="GO" id="GO:0005886">
    <property type="term" value="C:plasma membrane"/>
    <property type="evidence" value="ECO:0007669"/>
    <property type="project" value="UniProtKB-SubCell"/>
</dbReference>
<feature type="transmembrane region" description="Helical" evidence="8">
    <location>
        <begin position="280"/>
        <end position="302"/>
    </location>
</feature>
<dbReference type="EMBL" id="UINC01019998">
    <property type="protein sequence ID" value="SVA84402.1"/>
    <property type="molecule type" value="Genomic_DNA"/>
</dbReference>
<feature type="region of interest" description="Disordered" evidence="7">
    <location>
        <begin position="363"/>
        <end position="386"/>
    </location>
</feature>
<evidence type="ECO:0000256" key="2">
    <source>
        <dbReference type="ARBA" id="ARBA00022448"/>
    </source>
</evidence>
<evidence type="ECO:0000313" key="10">
    <source>
        <dbReference type="EMBL" id="SVA84402.1"/>
    </source>
</evidence>
<dbReference type="Gene3D" id="1.10.3720.10">
    <property type="entry name" value="MetI-like"/>
    <property type="match status" value="1"/>
</dbReference>